<sequence length="307" mass="33304">MAIHVEDFFEWRPSESNSGQRHDDLKENLPSFPEDLNNILLLHDPNLHKQALSMAIQFAKNKLLQSAHHYQDDYPTALILCKPHALDHLTHDLSPDNGEQNVVHDLAAPQGSVLIPASSDDNTSGIHTNMVGPGYRQDNEGREAASPCLSISQRIKIRYLGCAADFVQYCACMHLIPDDQLPVVVIVLGIMGYTEGSGSSRYPDSNNRTFNEPSHQPRQKEAKLVHLLGLLTEGVESIRSVSSQRKALAAGAGPLKFKRQGTISLLVVEESAFTSSSASSTSALAASVPGFEAGSCCQSCYGNDRGG</sequence>
<feature type="region of interest" description="Disordered" evidence="1">
    <location>
        <begin position="198"/>
        <end position="218"/>
    </location>
</feature>
<gene>
    <name evidence="2" type="ORF">CEUSTIGMA_g7907.t1</name>
</gene>
<proteinExistence type="predicted"/>
<comment type="caution">
    <text evidence="2">The sequence shown here is derived from an EMBL/GenBank/DDBJ whole genome shotgun (WGS) entry which is preliminary data.</text>
</comment>
<dbReference type="EMBL" id="BEGY01000052">
    <property type="protein sequence ID" value="GAX80468.1"/>
    <property type="molecule type" value="Genomic_DNA"/>
</dbReference>
<reference evidence="2 3" key="1">
    <citation type="submission" date="2017-08" db="EMBL/GenBank/DDBJ databases">
        <title>Acidophilic green algal genome provides insights into adaptation to an acidic environment.</title>
        <authorList>
            <person name="Hirooka S."/>
            <person name="Hirose Y."/>
            <person name="Kanesaki Y."/>
            <person name="Higuchi S."/>
            <person name="Fujiwara T."/>
            <person name="Onuma R."/>
            <person name="Era A."/>
            <person name="Ohbayashi R."/>
            <person name="Uzuka A."/>
            <person name="Nozaki H."/>
            <person name="Yoshikawa H."/>
            <person name="Miyagishima S.Y."/>
        </authorList>
    </citation>
    <scope>NUCLEOTIDE SEQUENCE [LARGE SCALE GENOMIC DNA]</scope>
    <source>
        <strain evidence="2 3">NIES-2499</strain>
    </source>
</reference>
<accession>A0A250XBL3</accession>
<keyword evidence="3" id="KW-1185">Reference proteome</keyword>
<feature type="compositionally biased region" description="Polar residues" evidence="1">
    <location>
        <begin position="198"/>
        <end position="216"/>
    </location>
</feature>
<dbReference type="Proteomes" id="UP000232323">
    <property type="component" value="Unassembled WGS sequence"/>
</dbReference>
<evidence type="ECO:0000313" key="2">
    <source>
        <dbReference type="EMBL" id="GAX80468.1"/>
    </source>
</evidence>
<name>A0A250XBL3_9CHLO</name>
<evidence type="ECO:0000313" key="3">
    <source>
        <dbReference type="Proteomes" id="UP000232323"/>
    </source>
</evidence>
<protein>
    <submittedName>
        <fullName evidence="2">Uncharacterized protein</fullName>
    </submittedName>
</protein>
<dbReference type="AlphaFoldDB" id="A0A250XBL3"/>
<organism evidence="2 3">
    <name type="scientific">Chlamydomonas eustigma</name>
    <dbReference type="NCBI Taxonomy" id="1157962"/>
    <lineage>
        <taxon>Eukaryota</taxon>
        <taxon>Viridiplantae</taxon>
        <taxon>Chlorophyta</taxon>
        <taxon>core chlorophytes</taxon>
        <taxon>Chlorophyceae</taxon>
        <taxon>CS clade</taxon>
        <taxon>Chlamydomonadales</taxon>
        <taxon>Chlamydomonadaceae</taxon>
        <taxon>Chlamydomonas</taxon>
    </lineage>
</organism>
<evidence type="ECO:0000256" key="1">
    <source>
        <dbReference type="SAM" id="MobiDB-lite"/>
    </source>
</evidence>